<dbReference type="GO" id="GO:0006788">
    <property type="term" value="P:heme oxidation"/>
    <property type="evidence" value="ECO:0007669"/>
    <property type="project" value="InterPro"/>
</dbReference>
<evidence type="ECO:0000256" key="8">
    <source>
        <dbReference type="ARBA" id="ARBA00022723"/>
    </source>
</evidence>
<dbReference type="Proteomes" id="UP001202328">
    <property type="component" value="Unassembled WGS sequence"/>
</dbReference>
<dbReference type="SUPFAM" id="SSF48613">
    <property type="entry name" value="Heme oxygenase-like"/>
    <property type="match status" value="1"/>
</dbReference>
<evidence type="ECO:0000256" key="4">
    <source>
        <dbReference type="ARBA" id="ARBA00022528"/>
    </source>
</evidence>
<keyword evidence="11" id="KW-0408">Iron</keyword>
<evidence type="ECO:0000256" key="2">
    <source>
        <dbReference type="ARBA" id="ARBA00006134"/>
    </source>
</evidence>
<dbReference type="InterPro" id="IPR016951">
    <property type="entry name" value="Haem_Oase_decyc_pln"/>
</dbReference>
<evidence type="ECO:0000256" key="6">
    <source>
        <dbReference type="ARBA" id="ARBA00022617"/>
    </source>
</evidence>
<dbReference type="GO" id="GO:0046872">
    <property type="term" value="F:metal ion binding"/>
    <property type="evidence" value="ECO:0007669"/>
    <property type="project" value="UniProtKB-KW"/>
</dbReference>
<accession>A0AAD4S2X5</accession>
<dbReference type="GO" id="GO:0010024">
    <property type="term" value="P:phytochromobilin biosynthetic process"/>
    <property type="evidence" value="ECO:0007669"/>
    <property type="project" value="TreeGrafter"/>
</dbReference>
<evidence type="ECO:0000256" key="7">
    <source>
        <dbReference type="ARBA" id="ARBA00022640"/>
    </source>
</evidence>
<protein>
    <recommendedName>
        <fullName evidence="3">heme oxygenase (biliverdin-producing)</fullName>
        <ecNumber evidence="3">1.14.14.18</ecNumber>
    </recommendedName>
</protein>
<evidence type="ECO:0000256" key="3">
    <source>
        <dbReference type="ARBA" id="ARBA00012360"/>
    </source>
</evidence>
<organism evidence="12 13">
    <name type="scientific">Papaver atlanticum</name>
    <dbReference type="NCBI Taxonomy" id="357466"/>
    <lineage>
        <taxon>Eukaryota</taxon>
        <taxon>Viridiplantae</taxon>
        <taxon>Streptophyta</taxon>
        <taxon>Embryophyta</taxon>
        <taxon>Tracheophyta</taxon>
        <taxon>Spermatophyta</taxon>
        <taxon>Magnoliopsida</taxon>
        <taxon>Ranunculales</taxon>
        <taxon>Papaveraceae</taxon>
        <taxon>Papaveroideae</taxon>
        <taxon>Papaver</taxon>
    </lineage>
</organism>
<dbReference type="GO" id="GO:0004392">
    <property type="term" value="F:heme oxygenase (decyclizing) activity"/>
    <property type="evidence" value="ECO:0007669"/>
    <property type="project" value="UniProtKB-EC"/>
</dbReference>
<comment type="subcellular location">
    <subcellularLocation>
        <location evidence="1">Plastid</location>
        <location evidence="1">Chloroplast</location>
    </subcellularLocation>
</comment>
<dbReference type="CDD" id="cd19165">
    <property type="entry name" value="HemeO"/>
    <property type="match status" value="1"/>
</dbReference>
<dbReference type="InterPro" id="IPR016053">
    <property type="entry name" value="Haem_Oase-like"/>
</dbReference>
<keyword evidence="9" id="KW-0809">Transit peptide</keyword>
<dbReference type="InterPro" id="IPR016084">
    <property type="entry name" value="Haem_Oase-like_multi-hlx"/>
</dbReference>
<dbReference type="GO" id="GO:0009507">
    <property type="term" value="C:chloroplast"/>
    <property type="evidence" value="ECO:0007669"/>
    <property type="project" value="UniProtKB-SubCell"/>
</dbReference>
<keyword evidence="8" id="KW-0479">Metal-binding</keyword>
<evidence type="ECO:0000256" key="1">
    <source>
        <dbReference type="ARBA" id="ARBA00004229"/>
    </source>
</evidence>
<evidence type="ECO:0000256" key="11">
    <source>
        <dbReference type="ARBA" id="ARBA00023004"/>
    </source>
</evidence>
<dbReference type="InterPro" id="IPR002051">
    <property type="entry name" value="Haem_Oase"/>
</dbReference>
<sequence length="311" mass="35254">MATSKTFVSQSQFFSTKTHFRNTPARISSSSITYVFHDLTKPPHGFHKLSLPLNLKPSHFALLSNFNCHGTIVRMPSICRASVASSDTIKDDNHNIEKPMTFVEELRSVAMKLHVKEPPKEGGKKKTMAQILMGAEMPSLDGYVKFLVDSKLVYETLENIISNPTCSPCAELQHTGLERSGALANDLEWFREEMNMQIPSPTAYGITYACYLEEISLTNPKAIPCHFYDIYFGHAVGGRILGKKVAEKILENKELEFYKYNGELSEMLQNVREKLNVVAEGWSREEKDQCLEQTEISFKYSEDIMKLIIIP</sequence>
<reference evidence="12" key="1">
    <citation type="submission" date="2022-04" db="EMBL/GenBank/DDBJ databases">
        <title>A functionally conserved STORR gene fusion in Papaver species that diverged 16.8 million years ago.</title>
        <authorList>
            <person name="Catania T."/>
        </authorList>
    </citation>
    <scope>NUCLEOTIDE SEQUENCE</scope>
    <source>
        <strain evidence="12">S-188037</strain>
    </source>
</reference>
<dbReference type="Gene3D" id="1.20.910.10">
    <property type="entry name" value="Heme oxygenase-like"/>
    <property type="match status" value="1"/>
</dbReference>
<keyword evidence="10" id="KW-0560">Oxidoreductase</keyword>
<evidence type="ECO:0000313" key="12">
    <source>
        <dbReference type="EMBL" id="KAI3852510.1"/>
    </source>
</evidence>
<dbReference type="GO" id="GO:0015979">
    <property type="term" value="P:photosynthesis"/>
    <property type="evidence" value="ECO:0007669"/>
    <property type="project" value="UniProtKB-KW"/>
</dbReference>
<keyword evidence="13" id="KW-1185">Reference proteome</keyword>
<dbReference type="EC" id="1.14.14.18" evidence="3"/>
<keyword evidence="5" id="KW-0602">Photosynthesis</keyword>
<dbReference type="AlphaFoldDB" id="A0AAD4S2X5"/>
<dbReference type="PANTHER" id="PTHR35703">
    <property type="entry name" value="HEME OXYGENASE 1, CHLOROPLASTIC-RELATED"/>
    <property type="match status" value="1"/>
</dbReference>
<keyword evidence="6" id="KW-0349">Heme</keyword>
<evidence type="ECO:0000256" key="10">
    <source>
        <dbReference type="ARBA" id="ARBA00023002"/>
    </source>
</evidence>
<name>A0AAD4S2X5_9MAGN</name>
<evidence type="ECO:0000256" key="5">
    <source>
        <dbReference type="ARBA" id="ARBA00022531"/>
    </source>
</evidence>
<comment type="caution">
    <text evidence="12">The sequence shown here is derived from an EMBL/GenBank/DDBJ whole genome shotgun (WGS) entry which is preliminary data.</text>
</comment>
<gene>
    <name evidence="12" type="ORF">MKW98_001399</name>
</gene>
<evidence type="ECO:0000256" key="9">
    <source>
        <dbReference type="ARBA" id="ARBA00022946"/>
    </source>
</evidence>
<proteinExistence type="inferred from homology"/>
<keyword evidence="4" id="KW-0150">Chloroplast</keyword>
<dbReference type="Pfam" id="PF01126">
    <property type="entry name" value="Heme_oxygenase"/>
    <property type="match status" value="1"/>
</dbReference>
<evidence type="ECO:0000313" key="13">
    <source>
        <dbReference type="Proteomes" id="UP001202328"/>
    </source>
</evidence>
<comment type="similarity">
    <text evidence="2">Belongs to the heme oxygenase family.</text>
</comment>
<keyword evidence="7" id="KW-0934">Plastid</keyword>
<dbReference type="PANTHER" id="PTHR35703:SF2">
    <property type="entry name" value="HEME OXYGENASE 1, CHLOROPLASTIC-RELATED"/>
    <property type="match status" value="1"/>
</dbReference>
<dbReference type="EMBL" id="JAJJMB010015749">
    <property type="protein sequence ID" value="KAI3852510.1"/>
    <property type="molecule type" value="Genomic_DNA"/>
</dbReference>